<dbReference type="InterPro" id="IPR027681">
    <property type="entry name" value="IRSp53/IRTKS/Pinkbar"/>
</dbReference>
<dbReference type="Proteomes" id="UP000236370">
    <property type="component" value="Unassembled WGS sequence"/>
</dbReference>
<protein>
    <submittedName>
        <fullName evidence="2">BAIAP2 isoform 15</fullName>
    </submittedName>
</protein>
<feature type="non-terminal residue" evidence="2">
    <location>
        <position position="130"/>
    </location>
</feature>
<feature type="region of interest" description="Disordered" evidence="1">
    <location>
        <begin position="45"/>
        <end position="130"/>
    </location>
</feature>
<proteinExistence type="predicted"/>
<evidence type="ECO:0000313" key="2">
    <source>
        <dbReference type="EMBL" id="PNI21846.1"/>
    </source>
</evidence>
<name>A0A2J8JGE1_PANTR</name>
<sequence>MQQVASNGATLPSALSASKSNLVISDPIPGAKPLPVPPELAPFVGRMSAQESTPIMNGVAGPDGEDYSPWADRKAAQPKSLSPPQSQSKLSDSYSNTLPVRKSVTPKNSYATTENKTLPRSSSMAAGLER</sequence>
<reference evidence="2 3" key="1">
    <citation type="submission" date="2017-12" db="EMBL/GenBank/DDBJ databases">
        <title>High-resolution comparative analysis of great ape genomes.</title>
        <authorList>
            <person name="Pollen A."/>
            <person name="Hastie A."/>
            <person name="Hormozdiari F."/>
            <person name="Dougherty M."/>
            <person name="Liu R."/>
            <person name="Chaisson M."/>
            <person name="Hoppe E."/>
            <person name="Hill C."/>
            <person name="Pang A."/>
            <person name="Hillier L."/>
            <person name="Baker C."/>
            <person name="Armstrong J."/>
            <person name="Shendure J."/>
            <person name="Paten B."/>
            <person name="Wilson R."/>
            <person name="Chao H."/>
            <person name="Schneider V."/>
            <person name="Ventura M."/>
            <person name="Kronenberg Z."/>
            <person name="Murali S."/>
            <person name="Gordon D."/>
            <person name="Cantsilieris S."/>
            <person name="Munson K."/>
            <person name="Nelson B."/>
            <person name="Raja A."/>
            <person name="Underwood J."/>
            <person name="Diekhans M."/>
            <person name="Fiddes I."/>
            <person name="Haussler D."/>
            <person name="Eichler E."/>
        </authorList>
    </citation>
    <scope>NUCLEOTIDE SEQUENCE [LARGE SCALE GENOMIC DNA]</scope>
    <source>
        <strain evidence="2">Yerkes chimp pedigree #C0471</strain>
    </source>
</reference>
<feature type="compositionally biased region" description="Low complexity" evidence="1">
    <location>
        <begin position="77"/>
        <end position="91"/>
    </location>
</feature>
<comment type="caution">
    <text evidence="2">The sequence shown here is derived from an EMBL/GenBank/DDBJ whole genome shotgun (WGS) entry which is preliminary data.</text>
</comment>
<organism evidence="2 3">
    <name type="scientific">Pan troglodytes</name>
    <name type="common">Chimpanzee</name>
    <dbReference type="NCBI Taxonomy" id="9598"/>
    <lineage>
        <taxon>Eukaryota</taxon>
        <taxon>Metazoa</taxon>
        <taxon>Chordata</taxon>
        <taxon>Craniata</taxon>
        <taxon>Vertebrata</taxon>
        <taxon>Euteleostomi</taxon>
        <taxon>Mammalia</taxon>
        <taxon>Eutheria</taxon>
        <taxon>Euarchontoglires</taxon>
        <taxon>Primates</taxon>
        <taxon>Haplorrhini</taxon>
        <taxon>Catarrhini</taxon>
        <taxon>Hominidae</taxon>
        <taxon>Pan</taxon>
    </lineage>
</organism>
<gene>
    <name evidence="2" type="ORF">CK820_G0048020</name>
</gene>
<dbReference type="EMBL" id="NBAG03000462">
    <property type="protein sequence ID" value="PNI21846.1"/>
    <property type="molecule type" value="Genomic_DNA"/>
</dbReference>
<dbReference type="PANTHER" id="PTHR14206">
    <property type="entry name" value="BRAIN-SPECIFIC ANGIOGENESIS INHIBITOR 1-ASSOCIATED PROTEIN 2"/>
    <property type="match status" value="1"/>
</dbReference>
<dbReference type="AlphaFoldDB" id="A0A2J8JGE1"/>
<dbReference type="PANTHER" id="PTHR14206:SF3">
    <property type="entry name" value="BRAIN-SPECIFIC ANGIOGENESIS INHIBITOR 1-ASSOCIATED PROTEIN 2"/>
    <property type="match status" value="1"/>
</dbReference>
<accession>A0A2J8JGE1</accession>
<evidence type="ECO:0000313" key="3">
    <source>
        <dbReference type="Proteomes" id="UP000236370"/>
    </source>
</evidence>
<evidence type="ECO:0000256" key="1">
    <source>
        <dbReference type="SAM" id="MobiDB-lite"/>
    </source>
</evidence>
<feature type="compositionally biased region" description="Polar residues" evidence="1">
    <location>
        <begin position="105"/>
        <end position="124"/>
    </location>
</feature>